<organism evidence="1">
    <name type="scientific">marine sediment metagenome</name>
    <dbReference type="NCBI Taxonomy" id="412755"/>
    <lineage>
        <taxon>unclassified sequences</taxon>
        <taxon>metagenomes</taxon>
        <taxon>ecological metagenomes</taxon>
    </lineage>
</organism>
<feature type="non-terminal residue" evidence="1">
    <location>
        <position position="1"/>
    </location>
</feature>
<comment type="caution">
    <text evidence="1">The sequence shown here is derived from an EMBL/GenBank/DDBJ whole genome shotgun (WGS) entry which is preliminary data.</text>
</comment>
<proteinExistence type="predicted"/>
<reference evidence="1" key="1">
    <citation type="journal article" date="2014" name="Front. Microbiol.">
        <title>High frequency of phylogenetically diverse reductive dehalogenase-homologous genes in deep subseafloor sedimentary metagenomes.</title>
        <authorList>
            <person name="Kawai M."/>
            <person name="Futagami T."/>
            <person name="Toyoda A."/>
            <person name="Takaki Y."/>
            <person name="Nishi S."/>
            <person name="Hori S."/>
            <person name="Arai W."/>
            <person name="Tsubouchi T."/>
            <person name="Morono Y."/>
            <person name="Uchiyama I."/>
            <person name="Ito T."/>
            <person name="Fujiyama A."/>
            <person name="Inagaki F."/>
            <person name="Takami H."/>
        </authorList>
    </citation>
    <scope>NUCLEOTIDE SEQUENCE</scope>
    <source>
        <strain evidence="1">Expedition CK06-06</strain>
    </source>
</reference>
<evidence type="ECO:0000313" key="1">
    <source>
        <dbReference type="EMBL" id="GAF92335.1"/>
    </source>
</evidence>
<dbReference type="AlphaFoldDB" id="X0UV53"/>
<gene>
    <name evidence="1" type="ORF">S01H1_31687</name>
</gene>
<protein>
    <submittedName>
        <fullName evidence="1">Uncharacterized protein</fullName>
    </submittedName>
</protein>
<sequence>YSRKQITDFDVLGVRVDADFDVEIAVAECKSVEERAMENLLKLNGVRELFNATKACFVQKRIDINAREIGRELGIWVLDENNLSTLMAGVGTSEKSYVEMERTIYEARIESNSALKGDLSKVLDYLRYDYCTLPEHRNIINLIRLLELGSKILDPDTHAHAVEVHQVATNLALAILRLTGEIARHNIDDLREGTLTRLLGGARERRDREAVFDTVAKLVPNSQLSVSPPFLEGLTELVARFVNAFASAAGVVACLDHFTRRTLRADVDKVYGDP</sequence>
<feature type="non-terminal residue" evidence="1">
    <location>
        <position position="274"/>
    </location>
</feature>
<accession>X0UV53</accession>
<name>X0UV53_9ZZZZ</name>
<dbReference type="EMBL" id="BARS01019568">
    <property type="protein sequence ID" value="GAF92335.1"/>
    <property type="molecule type" value="Genomic_DNA"/>
</dbReference>